<evidence type="ECO:0000256" key="1">
    <source>
        <dbReference type="SAM" id="MobiDB-lite"/>
    </source>
</evidence>
<dbReference type="EMBL" id="JARBHB010000005">
    <property type="protein sequence ID" value="KAJ8883036.1"/>
    <property type="molecule type" value="Genomic_DNA"/>
</dbReference>
<comment type="caution">
    <text evidence="2">The sequence shown here is derived from an EMBL/GenBank/DDBJ whole genome shotgun (WGS) entry which is preliminary data.</text>
</comment>
<gene>
    <name evidence="2" type="ORF">PR048_014875</name>
</gene>
<organism evidence="2 3">
    <name type="scientific">Dryococelus australis</name>
    <dbReference type="NCBI Taxonomy" id="614101"/>
    <lineage>
        <taxon>Eukaryota</taxon>
        <taxon>Metazoa</taxon>
        <taxon>Ecdysozoa</taxon>
        <taxon>Arthropoda</taxon>
        <taxon>Hexapoda</taxon>
        <taxon>Insecta</taxon>
        <taxon>Pterygota</taxon>
        <taxon>Neoptera</taxon>
        <taxon>Polyneoptera</taxon>
        <taxon>Phasmatodea</taxon>
        <taxon>Verophasmatodea</taxon>
        <taxon>Anareolatae</taxon>
        <taxon>Phasmatidae</taxon>
        <taxon>Eurycanthinae</taxon>
        <taxon>Dryococelus</taxon>
    </lineage>
</organism>
<reference evidence="2 3" key="1">
    <citation type="submission" date="2023-02" db="EMBL/GenBank/DDBJ databases">
        <title>LHISI_Scaffold_Assembly.</title>
        <authorList>
            <person name="Stuart O.P."/>
            <person name="Cleave R."/>
            <person name="Magrath M.J.L."/>
            <person name="Mikheyev A.S."/>
        </authorList>
    </citation>
    <scope>NUCLEOTIDE SEQUENCE [LARGE SCALE GENOMIC DNA]</scope>
    <source>
        <strain evidence="2">Daus_M_001</strain>
        <tissue evidence="2">Leg muscle</tissue>
    </source>
</reference>
<feature type="region of interest" description="Disordered" evidence="1">
    <location>
        <begin position="1042"/>
        <end position="1065"/>
    </location>
</feature>
<proteinExistence type="predicted"/>
<evidence type="ECO:0000313" key="2">
    <source>
        <dbReference type="EMBL" id="KAJ8883036.1"/>
    </source>
</evidence>
<evidence type="ECO:0000313" key="3">
    <source>
        <dbReference type="Proteomes" id="UP001159363"/>
    </source>
</evidence>
<dbReference type="Proteomes" id="UP001159363">
    <property type="component" value="Chromosome 4"/>
</dbReference>
<accession>A0ABQ9HFD3</accession>
<sequence>MQAGSPERSAGPDNSYQLKGSSNILQIRSDATDIMQVSSKTAGDHESYCAQHPFSRSGVFVDSCRIYAYVISKRLIQVEQILYIFGKQHSKGCSEMKIRNVKTLTQSRSPEELALGAQLINSSSGKINVAEIIKGAMTRSPRSVERAKRSFEVAKGTGFVAKGIQKEKCVYLHFIWTNLKSYPKELSLTYTKGEVQLQSLLNHTAECLLIVQETVLQTNFPNERKYILQMTHKWWCDGSSGHSGYKQKFSETHESSTDSDVLMISVVPLQLTFQIKDSQEKKVIWWNPRTSSTRYCLPVRFRFFKETPESIRDEFQLQIKKWQVRGSEVVEMTELKRRKKEITDRFQTELGLRVDVVRQGRGQQTTATFLVAFLKTQKNLLKLQDEGESTTVRRQKSARVRATKCRSRKNEEYVNRASKGQIILWTWTGRRWGRRDDLRGKQRVAVGTPRCRDFISWRAYLQYLISREDSSHLAAAARPAPISCSAHVFLGAAGLSPRYVELLKLPSSHPQLFCADLRKENTRQTRLAGRFQDATHKRNTISEHSDIRRYTQYDENIARQFRALHLMAIAHFMLISRANITNQDIKNSKWICRGQKYMSNNKKYSSCIKGHVAQWLEQSFLNTTNRGRFPAGSLHDFRTWEAYRTMALFADLLKDLLFPPPSHSSAAPYSPRFTLIVSEDPYVENRLNLCIPLFLLRNMAKPGTLGFTTQNIKFTFRANSKEAPEFQKELTAKRKTGIGCVGDTAVCFAWQGCLDCAFSGNQRFIGAFDASECRHLAYKTARSRSSVSVRRMANIDSRIASVAVLFRVSVFWFLQVFISTVPNVRLMACFSSEFKLADSARPAAYINNIAFGANEFTRRRASVTTAASDEFLKNTVGIVNKLCIYATSVQRLHTIDEVTNIPETVKGGHGGIVVRLLAYHQGESGPISDGVNPRFSHVGIVPDDVTGLQVFSGISRFPHPCIPALFHTHLNSGKKAKVEKTNGSTLLESRVRYTSTEFLRPRGIIQNKCAARCCLAEMRQLRLGEERSRDVLRHPAIVTHGGRHTSRCRGARGPPPLRHTRGNQTDAPFVIPRANQQATRNLINTTECVPACTVSILLLTSDGIIG</sequence>
<protein>
    <submittedName>
        <fullName evidence="2">Uncharacterized protein</fullName>
    </submittedName>
</protein>
<keyword evidence="3" id="KW-1185">Reference proteome</keyword>
<name>A0ABQ9HFD3_9NEOP</name>